<dbReference type="EMBL" id="CM051406">
    <property type="protein sequence ID" value="KAJ4703060.1"/>
    <property type="molecule type" value="Genomic_DNA"/>
</dbReference>
<comment type="caution">
    <text evidence="1">The sequence shown here is derived from an EMBL/GenBank/DDBJ whole genome shotgun (WGS) entry which is preliminary data.</text>
</comment>
<name>A0ACC1WV32_MELAZ</name>
<gene>
    <name evidence="1" type="ORF">OWV82_023013</name>
</gene>
<accession>A0ACC1WV32</accession>
<keyword evidence="2" id="KW-1185">Reference proteome</keyword>
<proteinExistence type="predicted"/>
<evidence type="ECO:0000313" key="1">
    <source>
        <dbReference type="EMBL" id="KAJ4703060.1"/>
    </source>
</evidence>
<evidence type="ECO:0000313" key="2">
    <source>
        <dbReference type="Proteomes" id="UP001164539"/>
    </source>
</evidence>
<sequence length="197" mass="22900">MDLEGKKFGFGPRELGGAVDLINEFKLRPHHELFCKRAIPSSLSETHYLQNVVGDTKIRKGEGMELDQLLRNFSHFTGICTFDLDILREAFRMRDLTPIDLPPLEKGLPVEIKSNSESKDKKRKQRKHRGTDHIWHKHCHKDNGNDENIKKNVQHDSGSEFLKQQLDKKRRHDESGDLFSSIWNYNGQLESLKNLGW</sequence>
<organism evidence="1 2">
    <name type="scientific">Melia azedarach</name>
    <name type="common">Chinaberry tree</name>
    <dbReference type="NCBI Taxonomy" id="155640"/>
    <lineage>
        <taxon>Eukaryota</taxon>
        <taxon>Viridiplantae</taxon>
        <taxon>Streptophyta</taxon>
        <taxon>Embryophyta</taxon>
        <taxon>Tracheophyta</taxon>
        <taxon>Spermatophyta</taxon>
        <taxon>Magnoliopsida</taxon>
        <taxon>eudicotyledons</taxon>
        <taxon>Gunneridae</taxon>
        <taxon>Pentapetalae</taxon>
        <taxon>rosids</taxon>
        <taxon>malvids</taxon>
        <taxon>Sapindales</taxon>
        <taxon>Meliaceae</taxon>
        <taxon>Melia</taxon>
    </lineage>
</organism>
<reference evidence="1 2" key="1">
    <citation type="journal article" date="2023" name="Science">
        <title>Complex scaffold remodeling in plant triterpene biosynthesis.</title>
        <authorList>
            <person name="De La Pena R."/>
            <person name="Hodgson H."/>
            <person name="Liu J.C."/>
            <person name="Stephenson M.J."/>
            <person name="Martin A.C."/>
            <person name="Owen C."/>
            <person name="Harkess A."/>
            <person name="Leebens-Mack J."/>
            <person name="Jimenez L.E."/>
            <person name="Osbourn A."/>
            <person name="Sattely E.S."/>
        </authorList>
    </citation>
    <scope>NUCLEOTIDE SEQUENCE [LARGE SCALE GENOMIC DNA]</scope>
    <source>
        <strain evidence="2">cv. JPN11</strain>
        <tissue evidence="1">Leaf</tissue>
    </source>
</reference>
<protein>
    <submittedName>
        <fullName evidence="1">Mediator of RNA polymerase II transcription subunit 19a like</fullName>
    </submittedName>
</protein>
<dbReference type="Proteomes" id="UP001164539">
    <property type="component" value="Chromosome 13"/>
</dbReference>